<feature type="compositionally biased region" description="Polar residues" evidence="1">
    <location>
        <begin position="578"/>
        <end position="591"/>
    </location>
</feature>
<name>A0A3N4JHW7_9PEZI</name>
<feature type="compositionally biased region" description="Polar residues" evidence="1">
    <location>
        <begin position="321"/>
        <end position="338"/>
    </location>
</feature>
<dbReference type="Gene3D" id="3.80.10.10">
    <property type="entry name" value="Ribonuclease Inhibitor"/>
    <property type="match status" value="1"/>
</dbReference>
<sequence>MAQNPEADFGAPRSKQHTNGSVLCDKWYRYGKCSRLACEFSHRDGVPNQDIIPPCNDYFTLKDGCPRKTRCGLSHSREATLVRAKGAPKASARSRGSEINNNSHPAPERPVFVLPEMPKAREGDKASSIAKSKTVPNPPGRSNGGEGSGVASRAPTGTAFVQAKYSRGESSRGSHWPQQRSAPIRGDDKAGVINARRPPPRFSVAHSDHVQNIAHSKGRDDRRNRRSLPNPYNTRTAPRETKVELSQLDDEAGDNQNDGGVSLETLGPKTSIADTLPPSFPATIQKTDVAGNTSNITRIDNKARSITVESTKIICQAKPASRSNSKYENSSGDGNNFGNPRVVSPPTAPHERVMTSDSSPLVEESQTICGDIEPKPPVSDSFSKFLKASRGESSGCNIEEDELFQISSGGVRLLDKFARHHAPDPEAIQKKYGHRCFLLQADPPQDISQLRYTVEDHKSMFWQLDPIRFCGIDPRKIKPETNPRNDIARDFAQRHHRGVSLPNLKTLGWESRDASQNPHHRCNHVPRTMVEYDLSTGRAPPRPAGIAHKEHGGDYPSKNQLNCDDLTYTVSGDRRSAYSGNSYNGQSQGTSMDVDRASHGKMSNVFSDHSSVATADSTSALTGTDRTVAVESLGMSTSEHEGHLSENSVNFSPNERVPEHANNGFSKTIEEKEILPEPVVKEEIADEAYTPCDTPDVIEGVMIPTSPQESTPSVGSDQSSLTSSAPSSPAPLLEVEQQSTGSNDEGSLTSRRTRGFIQAEVPQNSEKPLGPPDNLQMSCLTPRDEAKMALAANLQKPGQFAAKEESALQQNDPEIHEVSTRQPAVEEVSALPQNDTEIEEEEEDPMWMNDSDSGIETPSVWEWDWDKKSSQTGLTDDEWNAGVPLDQTSVESFDGVAENKTESPVSPVERVFELPECPGSLPNPQKQEANKRRPARKYKAKESKESPMASERKNDDSLVLANNTGMPRVPENNVVKQPVSDTKARKPPLSNRKAGEPPLPVNKMCEPFVSEGVNGRPVASVSRTRNSPRFRNKGDAYHHGGIRKLPREVLHAIFSYAADGVLPEVQVKAKDLTYGCNFEVPSTFNKIRYKGLWSMLRTCHYWRDLGREILYKYVNLSEWSTLELFARTVSRDHEIGALVRSLRISVPQFTPQSSYQSYNNRDRNSRIVATEQVDGFQLLPDIVQRCPLIHVMSIDMPNAVPAFNKLVSMQKLPNLREIQIKDGGERIATGERVWENMIRNAPDLKKLVITQDQDLSLRNAPTMIKIPDNIFHGEQASTFRLTQIHLTRSYEITDGILLLLSGKLSNLKDLDIVDCPLVTSRGIAKMLDKMPNRLKRLSYWIWINHYGNVSKREQNIGVDLCHVLGKCGQGLQHMDIKIFLACHHLWKDGFRELQRCRIMAYHYHDCVKKVNNRSSASFENSLSQARLEGKLPALAECQVVG</sequence>
<feature type="region of interest" description="Disordered" evidence="1">
    <location>
        <begin position="83"/>
        <end position="287"/>
    </location>
</feature>
<feature type="compositionally biased region" description="Polar residues" evidence="1">
    <location>
        <begin position="705"/>
        <end position="718"/>
    </location>
</feature>
<keyword evidence="3" id="KW-1185">Reference proteome</keyword>
<feature type="compositionally biased region" description="Basic and acidic residues" evidence="1">
    <location>
        <begin position="940"/>
        <end position="956"/>
    </location>
</feature>
<dbReference type="EMBL" id="ML120401">
    <property type="protein sequence ID" value="RPA97862.1"/>
    <property type="molecule type" value="Genomic_DNA"/>
</dbReference>
<dbReference type="SUPFAM" id="SSF52047">
    <property type="entry name" value="RNI-like"/>
    <property type="match status" value="1"/>
</dbReference>
<feature type="region of interest" description="Disordered" evidence="1">
    <location>
        <begin position="574"/>
        <end position="596"/>
    </location>
</feature>
<gene>
    <name evidence="2" type="ORF">L873DRAFT_1094292</name>
</gene>
<evidence type="ECO:0000313" key="2">
    <source>
        <dbReference type="EMBL" id="RPA97862.1"/>
    </source>
</evidence>
<feature type="region of interest" description="Disordered" evidence="1">
    <location>
        <begin position="636"/>
        <end position="661"/>
    </location>
</feature>
<feature type="region of interest" description="Disordered" evidence="1">
    <location>
        <begin position="1016"/>
        <end position="1035"/>
    </location>
</feature>
<proteinExistence type="predicted"/>
<reference evidence="2 3" key="1">
    <citation type="journal article" date="2018" name="Nat. Ecol. Evol.">
        <title>Pezizomycetes genomes reveal the molecular basis of ectomycorrhizal truffle lifestyle.</title>
        <authorList>
            <person name="Murat C."/>
            <person name="Payen T."/>
            <person name="Noel B."/>
            <person name="Kuo A."/>
            <person name="Morin E."/>
            <person name="Chen J."/>
            <person name="Kohler A."/>
            <person name="Krizsan K."/>
            <person name="Balestrini R."/>
            <person name="Da Silva C."/>
            <person name="Montanini B."/>
            <person name="Hainaut M."/>
            <person name="Levati E."/>
            <person name="Barry K.W."/>
            <person name="Belfiori B."/>
            <person name="Cichocki N."/>
            <person name="Clum A."/>
            <person name="Dockter R.B."/>
            <person name="Fauchery L."/>
            <person name="Guy J."/>
            <person name="Iotti M."/>
            <person name="Le Tacon F."/>
            <person name="Lindquist E.A."/>
            <person name="Lipzen A."/>
            <person name="Malagnac F."/>
            <person name="Mello A."/>
            <person name="Molinier V."/>
            <person name="Miyauchi S."/>
            <person name="Poulain J."/>
            <person name="Riccioni C."/>
            <person name="Rubini A."/>
            <person name="Sitrit Y."/>
            <person name="Splivallo R."/>
            <person name="Traeger S."/>
            <person name="Wang M."/>
            <person name="Zifcakova L."/>
            <person name="Wipf D."/>
            <person name="Zambonelli A."/>
            <person name="Paolocci F."/>
            <person name="Nowrousian M."/>
            <person name="Ottonello S."/>
            <person name="Baldrian P."/>
            <person name="Spatafora J.W."/>
            <person name="Henrissat B."/>
            <person name="Nagy L.G."/>
            <person name="Aury J.M."/>
            <person name="Wincker P."/>
            <person name="Grigoriev I.V."/>
            <person name="Bonfante P."/>
            <person name="Martin F.M."/>
        </authorList>
    </citation>
    <scope>NUCLEOTIDE SEQUENCE [LARGE SCALE GENOMIC DNA]</scope>
    <source>
        <strain evidence="2 3">120613-1</strain>
    </source>
</reference>
<feature type="region of interest" description="Disordered" evidence="1">
    <location>
        <begin position="692"/>
        <end position="779"/>
    </location>
</feature>
<feature type="region of interest" description="Disordered" evidence="1">
    <location>
        <begin position="798"/>
        <end position="1002"/>
    </location>
</feature>
<dbReference type="InterPro" id="IPR032675">
    <property type="entry name" value="LRR_dom_sf"/>
</dbReference>
<feature type="region of interest" description="Disordered" evidence="1">
    <location>
        <begin position="536"/>
        <end position="560"/>
    </location>
</feature>
<dbReference type="Proteomes" id="UP000276215">
    <property type="component" value="Unassembled WGS sequence"/>
</dbReference>
<feature type="compositionally biased region" description="Low complexity" evidence="1">
    <location>
        <begin position="719"/>
        <end position="733"/>
    </location>
</feature>
<organism evidence="2 3">
    <name type="scientific">Choiromyces venosus 120613-1</name>
    <dbReference type="NCBI Taxonomy" id="1336337"/>
    <lineage>
        <taxon>Eukaryota</taxon>
        <taxon>Fungi</taxon>
        <taxon>Dikarya</taxon>
        <taxon>Ascomycota</taxon>
        <taxon>Pezizomycotina</taxon>
        <taxon>Pezizomycetes</taxon>
        <taxon>Pezizales</taxon>
        <taxon>Tuberaceae</taxon>
        <taxon>Choiromyces</taxon>
    </lineage>
</organism>
<feature type="region of interest" description="Disordered" evidence="1">
    <location>
        <begin position="318"/>
        <end position="361"/>
    </location>
</feature>
<dbReference type="STRING" id="1336337.A0A3N4JHW7"/>
<dbReference type="OrthoDB" id="5345779at2759"/>
<dbReference type="Gene3D" id="4.10.1000.10">
    <property type="entry name" value="Zinc finger, CCCH-type"/>
    <property type="match status" value="1"/>
</dbReference>
<protein>
    <recommendedName>
        <fullName evidence="4">RNI-like protein</fullName>
    </recommendedName>
</protein>
<evidence type="ECO:0000256" key="1">
    <source>
        <dbReference type="SAM" id="MobiDB-lite"/>
    </source>
</evidence>
<evidence type="ECO:0000313" key="3">
    <source>
        <dbReference type="Proteomes" id="UP000276215"/>
    </source>
</evidence>
<accession>A0A3N4JHW7</accession>
<feature type="compositionally biased region" description="Acidic residues" evidence="1">
    <location>
        <begin position="836"/>
        <end position="845"/>
    </location>
</feature>
<evidence type="ECO:0008006" key="4">
    <source>
        <dbReference type="Google" id="ProtNLM"/>
    </source>
</evidence>
<feature type="compositionally biased region" description="Polar residues" evidence="1">
    <location>
        <begin position="736"/>
        <end position="750"/>
    </location>
</feature>